<keyword evidence="3" id="KW-0547">Nucleotide-binding</keyword>
<dbReference type="CDD" id="cd03224">
    <property type="entry name" value="ABC_TM1139_LivF_branched"/>
    <property type="match status" value="1"/>
</dbReference>
<organism evidence="7 8">
    <name type="scientific">Haladaptatus pallidirubidus</name>
    <dbReference type="NCBI Taxonomy" id="1008152"/>
    <lineage>
        <taxon>Archaea</taxon>
        <taxon>Methanobacteriati</taxon>
        <taxon>Methanobacteriota</taxon>
        <taxon>Stenosarchaea group</taxon>
        <taxon>Halobacteria</taxon>
        <taxon>Halobacteriales</taxon>
        <taxon>Haladaptataceae</taxon>
        <taxon>Haladaptatus</taxon>
    </lineage>
</organism>
<accession>A0AAV3UNR0</accession>
<dbReference type="GO" id="GO:0016887">
    <property type="term" value="F:ATP hydrolysis activity"/>
    <property type="evidence" value="ECO:0007669"/>
    <property type="project" value="InterPro"/>
</dbReference>
<evidence type="ECO:0000256" key="1">
    <source>
        <dbReference type="ARBA" id="ARBA00005417"/>
    </source>
</evidence>
<evidence type="ECO:0000256" key="4">
    <source>
        <dbReference type="ARBA" id="ARBA00022840"/>
    </source>
</evidence>
<protein>
    <submittedName>
        <fullName evidence="7">ABC transporter ATP-binding protein</fullName>
    </submittedName>
</protein>
<evidence type="ECO:0000313" key="8">
    <source>
        <dbReference type="Proteomes" id="UP001501729"/>
    </source>
</evidence>
<comment type="similarity">
    <text evidence="1">Belongs to the ABC transporter superfamily.</text>
</comment>
<keyword evidence="4 7" id="KW-0067">ATP-binding</keyword>
<comment type="caution">
    <text evidence="7">The sequence shown here is derived from an EMBL/GenBank/DDBJ whole genome shotgun (WGS) entry which is preliminary data.</text>
</comment>
<dbReference type="RefSeq" id="WP_227777491.1">
    <property type="nucleotide sequence ID" value="NZ_BAABKX010000019.1"/>
</dbReference>
<keyword evidence="5" id="KW-0029">Amino-acid transport</keyword>
<evidence type="ECO:0000256" key="2">
    <source>
        <dbReference type="ARBA" id="ARBA00022448"/>
    </source>
</evidence>
<dbReference type="Gene3D" id="3.40.50.300">
    <property type="entry name" value="P-loop containing nucleotide triphosphate hydrolases"/>
    <property type="match status" value="1"/>
</dbReference>
<dbReference type="SUPFAM" id="SSF52540">
    <property type="entry name" value="P-loop containing nucleoside triphosphate hydrolases"/>
    <property type="match status" value="1"/>
</dbReference>
<dbReference type="PROSITE" id="PS50893">
    <property type="entry name" value="ABC_TRANSPORTER_2"/>
    <property type="match status" value="1"/>
</dbReference>
<dbReference type="PANTHER" id="PTHR43820:SF4">
    <property type="entry name" value="HIGH-AFFINITY BRANCHED-CHAIN AMINO ACID TRANSPORT ATP-BINDING PROTEIN LIVF"/>
    <property type="match status" value="1"/>
</dbReference>
<dbReference type="GO" id="GO:0015658">
    <property type="term" value="F:branched-chain amino acid transmembrane transporter activity"/>
    <property type="evidence" value="ECO:0007669"/>
    <property type="project" value="TreeGrafter"/>
</dbReference>
<keyword evidence="8" id="KW-1185">Reference proteome</keyword>
<sequence>MSLLEIDAIDVAYGNIQVLWDVSLSVEEGETVALLGANGAGKTTVLKTICGDRSPLAGEVRFEGEPIGHLDQEVVVPEGVAHVPEGREIFNDSTVEENLKLGAYVNRDGLAERRERIYDIFPRLEERSNQRAGTLSGGEQQMLAIGRGLMSDPKLLLLDEASLGLAPVLVDDVFDAIERINDEGTTVLLVEQDLYNALRVADRGYVLESGRISLSGTAEELATDERVEASYLGA</sequence>
<dbReference type="InterPro" id="IPR027417">
    <property type="entry name" value="P-loop_NTPase"/>
</dbReference>
<name>A0AAV3UNR0_9EURY</name>
<dbReference type="AlphaFoldDB" id="A0AAV3UNR0"/>
<dbReference type="InterPro" id="IPR003593">
    <property type="entry name" value="AAA+_ATPase"/>
</dbReference>
<dbReference type="InterPro" id="IPR052156">
    <property type="entry name" value="BCAA_Transport_ATP-bd_LivF"/>
</dbReference>
<dbReference type="InterPro" id="IPR017871">
    <property type="entry name" value="ABC_transporter-like_CS"/>
</dbReference>
<dbReference type="GeneID" id="68615626"/>
<evidence type="ECO:0000313" key="7">
    <source>
        <dbReference type="EMBL" id="GAA5060810.1"/>
    </source>
</evidence>
<evidence type="ECO:0000256" key="3">
    <source>
        <dbReference type="ARBA" id="ARBA00022741"/>
    </source>
</evidence>
<dbReference type="PANTHER" id="PTHR43820">
    <property type="entry name" value="HIGH-AFFINITY BRANCHED-CHAIN AMINO ACID TRANSPORT ATP-BINDING PROTEIN LIVF"/>
    <property type="match status" value="1"/>
</dbReference>
<evidence type="ECO:0000256" key="5">
    <source>
        <dbReference type="ARBA" id="ARBA00022970"/>
    </source>
</evidence>
<reference evidence="7 8" key="1">
    <citation type="journal article" date="2019" name="Int. J. Syst. Evol. Microbiol.">
        <title>The Global Catalogue of Microorganisms (GCM) 10K type strain sequencing project: providing services to taxonomists for standard genome sequencing and annotation.</title>
        <authorList>
            <consortium name="The Broad Institute Genomics Platform"/>
            <consortium name="The Broad Institute Genome Sequencing Center for Infectious Disease"/>
            <person name="Wu L."/>
            <person name="Ma J."/>
        </authorList>
    </citation>
    <scope>NUCLEOTIDE SEQUENCE [LARGE SCALE GENOMIC DNA]</scope>
    <source>
        <strain evidence="7 8">JCM 17504</strain>
    </source>
</reference>
<evidence type="ECO:0000259" key="6">
    <source>
        <dbReference type="PROSITE" id="PS50893"/>
    </source>
</evidence>
<keyword evidence="2" id="KW-0813">Transport</keyword>
<dbReference type="GO" id="GO:0015807">
    <property type="term" value="P:L-amino acid transport"/>
    <property type="evidence" value="ECO:0007669"/>
    <property type="project" value="TreeGrafter"/>
</dbReference>
<proteinExistence type="inferred from homology"/>
<dbReference type="SMART" id="SM00382">
    <property type="entry name" value="AAA"/>
    <property type="match status" value="1"/>
</dbReference>
<dbReference type="EMBL" id="BAABKX010000019">
    <property type="protein sequence ID" value="GAA5060810.1"/>
    <property type="molecule type" value="Genomic_DNA"/>
</dbReference>
<feature type="domain" description="ABC transporter" evidence="6">
    <location>
        <begin position="4"/>
        <end position="234"/>
    </location>
</feature>
<dbReference type="Pfam" id="PF00005">
    <property type="entry name" value="ABC_tran"/>
    <property type="match status" value="1"/>
</dbReference>
<dbReference type="Proteomes" id="UP001501729">
    <property type="component" value="Unassembled WGS sequence"/>
</dbReference>
<dbReference type="GO" id="GO:0005524">
    <property type="term" value="F:ATP binding"/>
    <property type="evidence" value="ECO:0007669"/>
    <property type="project" value="UniProtKB-KW"/>
</dbReference>
<gene>
    <name evidence="7" type="ORF">GCM10025751_46360</name>
</gene>
<dbReference type="InterPro" id="IPR003439">
    <property type="entry name" value="ABC_transporter-like_ATP-bd"/>
</dbReference>
<dbReference type="PROSITE" id="PS00211">
    <property type="entry name" value="ABC_TRANSPORTER_1"/>
    <property type="match status" value="1"/>
</dbReference>